<evidence type="ECO:0000256" key="4">
    <source>
        <dbReference type="ARBA" id="ARBA00022692"/>
    </source>
</evidence>
<evidence type="ECO:0000259" key="8">
    <source>
        <dbReference type="PROSITE" id="PS50928"/>
    </source>
</evidence>
<evidence type="ECO:0000256" key="6">
    <source>
        <dbReference type="ARBA" id="ARBA00023136"/>
    </source>
</evidence>
<evidence type="ECO:0000256" key="7">
    <source>
        <dbReference type="RuleBase" id="RU363032"/>
    </source>
</evidence>
<dbReference type="Proteomes" id="UP000292781">
    <property type="component" value="Unassembled WGS sequence"/>
</dbReference>
<dbReference type="AlphaFoldDB" id="A0A4Q9VTZ3"/>
<feature type="transmembrane region" description="Helical" evidence="7">
    <location>
        <begin position="146"/>
        <end position="169"/>
    </location>
</feature>
<protein>
    <submittedName>
        <fullName evidence="9">ABC transporter permease subunit</fullName>
    </submittedName>
</protein>
<feature type="domain" description="ABC transmembrane type-1" evidence="8">
    <location>
        <begin position="76"/>
        <end position="279"/>
    </location>
</feature>
<comment type="subcellular location">
    <subcellularLocation>
        <location evidence="1 7">Cell membrane</location>
        <topology evidence="1 7">Multi-pass membrane protein</topology>
    </subcellularLocation>
</comment>
<feature type="transmembrane region" description="Helical" evidence="7">
    <location>
        <begin position="80"/>
        <end position="102"/>
    </location>
</feature>
<dbReference type="EMBL" id="SJFN01000007">
    <property type="protein sequence ID" value="TBW39462.1"/>
    <property type="molecule type" value="Genomic_DNA"/>
</dbReference>
<dbReference type="GO" id="GO:0005886">
    <property type="term" value="C:plasma membrane"/>
    <property type="evidence" value="ECO:0007669"/>
    <property type="project" value="UniProtKB-SubCell"/>
</dbReference>
<dbReference type="CDD" id="cd06261">
    <property type="entry name" value="TM_PBP2"/>
    <property type="match status" value="1"/>
</dbReference>
<proteinExistence type="inferred from homology"/>
<name>A0A4Q9VTZ3_9HYPH</name>
<sequence>MTSIAAVVERAPVSPGADPRARENVLLLLLITPAIVVFSAFWLLPIARLVALGASGEAGIETYLSVLTNGRYASSLLQTLALSGLVTLTTLAIAVISGLFLVRQDFFGRSALVAVMTLPLAFPGVVIGLMVIMLGGRQGIVGDVSVALFGVKTVFAYNMVGLFVGYVYFSIPRVILTVMAAAEKLDIQLEEAARSLGATPPMVFRDVILPGLQPALISSGAICFATSMGAFGTAFTLNAGASVLPMLIYTEFTLNANIAVAAALSVVLGLITWAVLALARSFAGSGVSAAG</sequence>
<evidence type="ECO:0000256" key="5">
    <source>
        <dbReference type="ARBA" id="ARBA00022989"/>
    </source>
</evidence>
<dbReference type="InterPro" id="IPR000515">
    <property type="entry name" value="MetI-like"/>
</dbReference>
<organism evidence="9 10">
    <name type="scientific">Siculibacillus lacustris</name>
    <dbReference type="NCBI Taxonomy" id="1549641"/>
    <lineage>
        <taxon>Bacteria</taxon>
        <taxon>Pseudomonadati</taxon>
        <taxon>Pseudomonadota</taxon>
        <taxon>Alphaproteobacteria</taxon>
        <taxon>Hyphomicrobiales</taxon>
        <taxon>Ancalomicrobiaceae</taxon>
        <taxon>Siculibacillus</taxon>
    </lineage>
</organism>
<dbReference type="RefSeq" id="WP_131307302.1">
    <property type="nucleotide sequence ID" value="NZ_SJFN01000007.1"/>
</dbReference>
<comment type="caution">
    <text evidence="9">The sequence shown here is derived from an EMBL/GenBank/DDBJ whole genome shotgun (WGS) entry which is preliminary data.</text>
</comment>
<reference evidence="9 10" key="1">
    <citation type="submission" date="2019-02" db="EMBL/GenBank/DDBJ databases">
        <title>Siculibacillus lacustris gen. nov., sp. nov., a new rosette-forming bacterium isolated from a freshwater crater lake (Lake St. Ana, Romania).</title>
        <authorList>
            <person name="Felfoldi T."/>
            <person name="Marton Z."/>
            <person name="Szabo A."/>
            <person name="Mentes A."/>
            <person name="Boka K."/>
            <person name="Marialigeti K."/>
            <person name="Mathe I."/>
            <person name="Koncz M."/>
            <person name="Schumann P."/>
            <person name="Toth E."/>
        </authorList>
    </citation>
    <scope>NUCLEOTIDE SEQUENCE [LARGE SCALE GENOMIC DNA]</scope>
    <source>
        <strain evidence="9 10">SA-279</strain>
    </source>
</reference>
<keyword evidence="10" id="KW-1185">Reference proteome</keyword>
<dbReference type="OrthoDB" id="7056428at2"/>
<dbReference type="InterPro" id="IPR035906">
    <property type="entry name" value="MetI-like_sf"/>
</dbReference>
<evidence type="ECO:0000256" key="2">
    <source>
        <dbReference type="ARBA" id="ARBA00022448"/>
    </source>
</evidence>
<evidence type="ECO:0000313" key="10">
    <source>
        <dbReference type="Proteomes" id="UP000292781"/>
    </source>
</evidence>
<keyword evidence="4 7" id="KW-0812">Transmembrane</keyword>
<dbReference type="PANTHER" id="PTHR30183">
    <property type="entry name" value="MOLYBDENUM TRANSPORT SYSTEM PERMEASE PROTEIN MODB"/>
    <property type="match status" value="1"/>
</dbReference>
<feature type="transmembrane region" description="Helical" evidence="7">
    <location>
        <begin position="25"/>
        <end position="44"/>
    </location>
</feature>
<evidence type="ECO:0000256" key="3">
    <source>
        <dbReference type="ARBA" id="ARBA00022475"/>
    </source>
</evidence>
<evidence type="ECO:0000256" key="1">
    <source>
        <dbReference type="ARBA" id="ARBA00004651"/>
    </source>
</evidence>
<keyword evidence="6 7" id="KW-0472">Membrane</keyword>
<dbReference type="GO" id="GO:0055085">
    <property type="term" value="P:transmembrane transport"/>
    <property type="evidence" value="ECO:0007669"/>
    <property type="project" value="InterPro"/>
</dbReference>
<dbReference type="Pfam" id="PF00528">
    <property type="entry name" value="BPD_transp_1"/>
    <property type="match status" value="1"/>
</dbReference>
<dbReference type="Gene3D" id="1.10.3720.10">
    <property type="entry name" value="MetI-like"/>
    <property type="match status" value="1"/>
</dbReference>
<keyword evidence="3" id="KW-1003">Cell membrane</keyword>
<keyword evidence="5 7" id="KW-1133">Transmembrane helix</keyword>
<gene>
    <name evidence="9" type="ORF">EYW49_06210</name>
</gene>
<keyword evidence="2 7" id="KW-0813">Transport</keyword>
<accession>A0A4Q9VTZ3</accession>
<dbReference type="PROSITE" id="PS50928">
    <property type="entry name" value="ABC_TM1"/>
    <property type="match status" value="1"/>
</dbReference>
<feature type="transmembrane region" description="Helical" evidence="7">
    <location>
        <begin position="257"/>
        <end position="279"/>
    </location>
</feature>
<dbReference type="SUPFAM" id="SSF161098">
    <property type="entry name" value="MetI-like"/>
    <property type="match status" value="1"/>
</dbReference>
<comment type="similarity">
    <text evidence="7">Belongs to the binding-protein-dependent transport system permease family.</text>
</comment>
<feature type="transmembrane region" description="Helical" evidence="7">
    <location>
        <begin position="111"/>
        <end position="134"/>
    </location>
</feature>
<dbReference type="PANTHER" id="PTHR30183:SF7">
    <property type="entry name" value="FERRIC TRANSPORT SYSTEM PERMEASE PROTEIN FBPB 1-RELATED"/>
    <property type="match status" value="1"/>
</dbReference>
<evidence type="ECO:0000313" key="9">
    <source>
        <dbReference type="EMBL" id="TBW39462.1"/>
    </source>
</evidence>
<feature type="transmembrane region" description="Helical" evidence="7">
    <location>
        <begin position="215"/>
        <end position="237"/>
    </location>
</feature>